<dbReference type="AlphaFoldDB" id="A0A261SHU7"/>
<evidence type="ECO:0008006" key="5">
    <source>
        <dbReference type="Google" id="ProtNLM"/>
    </source>
</evidence>
<evidence type="ECO:0000313" key="2">
    <source>
        <dbReference type="EMBL" id="OZI58601.1"/>
    </source>
</evidence>
<dbReference type="EMBL" id="NEVL01000003">
    <property type="protein sequence ID" value="OZI35933.1"/>
    <property type="molecule type" value="Genomic_DNA"/>
</dbReference>
<dbReference type="OrthoDB" id="9780310at2"/>
<evidence type="ECO:0000313" key="4">
    <source>
        <dbReference type="Proteomes" id="UP000217005"/>
    </source>
</evidence>
<name>A0A261SHU7_9BORD</name>
<dbReference type="SUPFAM" id="SSF117396">
    <property type="entry name" value="TM1631-like"/>
    <property type="match status" value="1"/>
</dbReference>
<dbReference type="RefSeq" id="WP_094826741.1">
    <property type="nucleotide sequence ID" value="NZ_NEVL01000003.1"/>
</dbReference>
<sequence>MASSSQTRKTAAPIRVGIGGWTFPPWRDGVFYPPGLAQSRELEYAASVLTAIEVNGTFYGSQKPATFAAWAEQVPERFVFSLKAPRFATHRRVLGEAGESVQRFLDSGIVELGPKLGPILWQLPATKAFDAADLEAFFALLPARAHGRDLTHVLDARHASFASGAYVRLARKHGIATVYTDSPDYPNIADRTADTVYARLMAASERYANGYAPSALARWHERAQAWARGEAPADLPRVVPTGPRSRTRQVFVYFINGDKTRAPRAAQALLARMKG</sequence>
<comment type="caution">
    <text evidence="1">The sequence shown here is derived from an EMBL/GenBank/DDBJ whole genome shotgun (WGS) entry which is preliminary data.</text>
</comment>
<reference evidence="1 4" key="2">
    <citation type="submission" date="2017-05" db="EMBL/GenBank/DDBJ databases">
        <title>Complete and WGS of Bordetella genogroups.</title>
        <authorList>
            <person name="Spilker T."/>
            <person name="LiPuma J."/>
        </authorList>
    </citation>
    <scope>NUCLEOTIDE SEQUENCE [LARGE SCALE GENOMIC DNA]</scope>
    <source>
        <strain evidence="1 4">AU17610</strain>
    </source>
</reference>
<keyword evidence="3" id="KW-1185">Reference proteome</keyword>
<proteinExistence type="predicted"/>
<evidence type="ECO:0000313" key="1">
    <source>
        <dbReference type="EMBL" id="OZI35933.1"/>
    </source>
</evidence>
<dbReference type="Pfam" id="PF01904">
    <property type="entry name" value="DUF72"/>
    <property type="match status" value="1"/>
</dbReference>
<dbReference type="Proteomes" id="UP000216354">
    <property type="component" value="Unassembled WGS sequence"/>
</dbReference>
<dbReference type="EMBL" id="NEVR01000004">
    <property type="protein sequence ID" value="OZI58601.1"/>
    <property type="molecule type" value="Genomic_DNA"/>
</dbReference>
<dbReference type="InterPro" id="IPR002763">
    <property type="entry name" value="DUF72"/>
</dbReference>
<dbReference type="Gene3D" id="3.20.20.410">
    <property type="entry name" value="Protein of unknown function UPF0759"/>
    <property type="match status" value="1"/>
</dbReference>
<organism evidence="1 4">
    <name type="scientific">Bordetella genomosp. 1</name>
    <dbReference type="NCBI Taxonomy" id="1395607"/>
    <lineage>
        <taxon>Bacteria</taxon>
        <taxon>Pseudomonadati</taxon>
        <taxon>Pseudomonadota</taxon>
        <taxon>Betaproteobacteria</taxon>
        <taxon>Burkholderiales</taxon>
        <taxon>Alcaligenaceae</taxon>
        <taxon>Bordetella</taxon>
    </lineage>
</organism>
<reference evidence="2 3" key="1">
    <citation type="submission" date="2017-05" db="EMBL/GenBank/DDBJ databases">
        <title>Complete and WGS of Bordetella genogroups.</title>
        <authorList>
            <person name="Spilker T."/>
            <person name="Lipuma J."/>
        </authorList>
    </citation>
    <scope>NUCLEOTIDE SEQUENCE [LARGE SCALE GENOMIC DNA]</scope>
    <source>
        <strain evidence="2 3">AU9795</strain>
    </source>
</reference>
<dbReference type="InterPro" id="IPR036520">
    <property type="entry name" value="UPF0759_sf"/>
</dbReference>
<dbReference type="PANTHER" id="PTHR30348">
    <property type="entry name" value="UNCHARACTERIZED PROTEIN YECE"/>
    <property type="match status" value="1"/>
</dbReference>
<evidence type="ECO:0000313" key="3">
    <source>
        <dbReference type="Proteomes" id="UP000216354"/>
    </source>
</evidence>
<gene>
    <name evidence="2" type="ORF">CAL27_18100</name>
    <name evidence="1" type="ORF">CEG14_12885</name>
</gene>
<dbReference type="PANTHER" id="PTHR30348:SF4">
    <property type="entry name" value="DUF72 DOMAIN-CONTAINING PROTEIN"/>
    <property type="match status" value="1"/>
</dbReference>
<accession>A0A261SHU7</accession>
<protein>
    <recommendedName>
        <fullName evidence="5">DUF72 domain-containing protein</fullName>
    </recommendedName>
</protein>
<dbReference type="Proteomes" id="UP000217005">
    <property type="component" value="Unassembled WGS sequence"/>
</dbReference>